<dbReference type="Proteomes" id="UP001190700">
    <property type="component" value="Unassembled WGS sequence"/>
</dbReference>
<reference evidence="2 3" key="1">
    <citation type="journal article" date="2015" name="Genome Biol. Evol.">
        <title>Comparative Genomics of a Bacterivorous Green Alga Reveals Evolutionary Causalities and Consequences of Phago-Mixotrophic Mode of Nutrition.</title>
        <authorList>
            <person name="Burns J.A."/>
            <person name="Paasch A."/>
            <person name="Narechania A."/>
            <person name="Kim E."/>
        </authorList>
    </citation>
    <scope>NUCLEOTIDE SEQUENCE [LARGE SCALE GENOMIC DNA]</scope>
    <source>
        <strain evidence="2 3">PLY_AMNH</strain>
    </source>
</reference>
<comment type="caution">
    <text evidence="2">The sequence shown here is derived from an EMBL/GenBank/DDBJ whole genome shotgun (WGS) entry which is preliminary data.</text>
</comment>
<sequence length="278" mass="30948">MLKTSFVLLGICLVSKLTVAELVPYWGGDTVRDLHREYGNIFKYGNRNAASHLWSAFLLDRSTQMSEKKLESLFRGFCAISGSPVNPTSYNKYRLSLHKASGGKSIGYMQYCCWPCVCDTQDFIFVDTKTVETAEGPRVFDFAVIGNPCNNSAKLSVPFVQPFDGRQTTLLREAPEVRCQDGELLGAPISDHGHVILSMFFDAKDVDEEAGAVAIHSQRPQPGRMSTVNGIQFQDEMEFKDMCEDRARAGYNSGMGEIFRKVAAISPLKPLDSYAELR</sequence>
<proteinExistence type="predicted"/>
<evidence type="ECO:0000313" key="2">
    <source>
        <dbReference type="EMBL" id="KAK3277198.1"/>
    </source>
</evidence>
<feature type="signal peptide" evidence="1">
    <location>
        <begin position="1"/>
        <end position="20"/>
    </location>
</feature>
<dbReference type="AlphaFoldDB" id="A0AAE0GFP8"/>
<evidence type="ECO:0000313" key="3">
    <source>
        <dbReference type="Proteomes" id="UP001190700"/>
    </source>
</evidence>
<feature type="chain" id="PRO_5042068266" evidence="1">
    <location>
        <begin position="21"/>
        <end position="278"/>
    </location>
</feature>
<organism evidence="2 3">
    <name type="scientific">Cymbomonas tetramitiformis</name>
    <dbReference type="NCBI Taxonomy" id="36881"/>
    <lineage>
        <taxon>Eukaryota</taxon>
        <taxon>Viridiplantae</taxon>
        <taxon>Chlorophyta</taxon>
        <taxon>Pyramimonadophyceae</taxon>
        <taxon>Pyramimonadales</taxon>
        <taxon>Pyramimonadaceae</taxon>
        <taxon>Cymbomonas</taxon>
    </lineage>
</organism>
<name>A0AAE0GFP8_9CHLO</name>
<dbReference type="EMBL" id="LGRX02006216">
    <property type="protein sequence ID" value="KAK3277198.1"/>
    <property type="molecule type" value="Genomic_DNA"/>
</dbReference>
<accession>A0AAE0GFP8</accession>
<gene>
    <name evidence="2" type="ORF">CYMTET_14782</name>
</gene>
<evidence type="ECO:0000256" key="1">
    <source>
        <dbReference type="SAM" id="SignalP"/>
    </source>
</evidence>
<protein>
    <submittedName>
        <fullName evidence="2">Uncharacterized protein</fullName>
    </submittedName>
</protein>
<keyword evidence="1" id="KW-0732">Signal</keyword>
<keyword evidence="3" id="KW-1185">Reference proteome</keyword>